<evidence type="ECO:0000256" key="2">
    <source>
        <dbReference type="ARBA" id="ARBA00023125"/>
    </source>
</evidence>
<protein>
    <submittedName>
        <fullName evidence="5">HTH-type transcriptional regulator CdhR</fullName>
    </submittedName>
</protein>
<keyword evidence="1" id="KW-0805">Transcription regulation</keyword>
<feature type="domain" description="HTH araC/xylS-type" evidence="4">
    <location>
        <begin position="220"/>
        <end position="318"/>
    </location>
</feature>
<keyword evidence="2" id="KW-0238">DNA-binding</keyword>
<dbReference type="Gene3D" id="3.40.50.880">
    <property type="match status" value="1"/>
</dbReference>
<dbReference type="Proteomes" id="UP000430146">
    <property type="component" value="Unassembled WGS sequence"/>
</dbReference>
<proteinExistence type="predicted"/>
<accession>A0A5S9R7S9</accession>
<dbReference type="PANTHER" id="PTHR43130:SF3">
    <property type="entry name" value="HTH-TYPE TRANSCRIPTIONAL REGULATOR RV1931C"/>
    <property type="match status" value="1"/>
</dbReference>
<dbReference type="RefSeq" id="WP_159234889.1">
    <property type="nucleotide sequence ID" value="NZ_CACSIP010000056.1"/>
</dbReference>
<dbReference type="SMART" id="SM00342">
    <property type="entry name" value="HTH_ARAC"/>
    <property type="match status" value="1"/>
</dbReference>
<evidence type="ECO:0000256" key="1">
    <source>
        <dbReference type="ARBA" id="ARBA00023015"/>
    </source>
</evidence>
<dbReference type="InterPro" id="IPR009057">
    <property type="entry name" value="Homeodomain-like_sf"/>
</dbReference>
<dbReference type="InterPro" id="IPR018062">
    <property type="entry name" value="HTH_AraC-typ_CS"/>
</dbReference>
<dbReference type="PROSITE" id="PS01124">
    <property type="entry name" value="HTH_ARAC_FAMILY_2"/>
    <property type="match status" value="1"/>
</dbReference>
<dbReference type="SUPFAM" id="SSF52317">
    <property type="entry name" value="Class I glutamine amidotransferase-like"/>
    <property type="match status" value="1"/>
</dbReference>
<dbReference type="EMBL" id="CACSIP010000056">
    <property type="protein sequence ID" value="CAA0134833.1"/>
    <property type="molecule type" value="Genomic_DNA"/>
</dbReference>
<organism evidence="5 6">
    <name type="scientific">Mycolicibacterium vanbaalenii</name>
    <name type="common">Mycobacterium vanbaalenii</name>
    <dbReference type="NCBI Taxonomy" id="110539"/>
    <lineage>
        <taxon>Bacteria</taxon>
        <taxon>Bacillati</taxon>
        <taxon>Actinomycetota</taxon>
        <taxon>Actinomycetes</taxon>
        <taxon>Mycobacteriales</taxon>
        <taxon>Mycobacteriaceae</taxon>
        <taxon>Mycolicibacterium</taxon>
    </lineage>
</organism>
<dbReference type="GO" id="GO:0043565">
    <property type="term" value="F:sequence-specific DNA binding"/>
    <property type="evidence" value="ECO:0007669"/>
    <property type="project" value="InterPro"/>
</dbReference>
<dbReference type="SUPFAM" id="SSF46689">
    <property type="entry name" value="Homeodomain-like"/>
    <property type="match status" value="2"/>
</dbReference>
<dbReference type="Gene3D" id="1.10.10.60">
    <property type="entry name" value="Homeodomain-like"/>
    <property type="match status" value="1"/>
</dbReference>
<dbReference type="GO" id="GO:0003700">
    <property type="term" value="F:DNA-binding transcription factor activity"/>
    <property type="evidence" value="ECO:0007669"/>
    <property type="project" value="InterPro"/>
</dbReference>
<evidence type="ECO:0000259" key="4">
    <source>
        <dbReference type="PROSITE" id="PS01124"/>
    </source>
</evidence>
<evidence type="ECO:0000256" key="3">
    <source>
        <dbReference type="ARBA" id="ARBA00023163"/>
    </source>
</evidence>
<dbReference type="Pfam" id="PF12833">
    <property type="entry name" value="HTH_18"/>
    <property type="match status" value="1"/>
</dbReference>
<dbReference type="AlphaFoldDB" id="A0A5S9R7S9"/>
<dbReference type="InterPro" id="IPR029062">
    <property type="entry name" value="Class_I_gatase-like"/>
</dbReference>
<dbReference type="InterPro" id="IPR052158">
    <property type="entry name" value="INH-QAR"/>
</dbReference>
<dbReference type="InterPro" id="IPR002818">
    <property type="entry name" value="DJ-1/PfpI"/>
</dbReference>
<evidence type="ECO:0000313" key="6">
    <source>
        <dbReference type="Proteomes" id="UP000430146"/>
    </source>
</evidence>
<evidence type="ECO:0000313" key="5">
    <source>
        <dbReference type="EMBL" id="CAA0134833.1"/>
    </source>
</evidence>
<dbReference type="PROSITE" id="PS00041">
    <property type="entry name" value="HTH_ARAC_FAMILY_1"/>
    <property type="match status" value="1"/>
</dbReference>
<dbReference type="InterPro" id="IPR018060">
    <property type="entry name" value="HTH_AraC"/>
</dbReference>
<dbReference type="CDD" id="cd03137">
    <property type="entry name" value="GATase1_AraC_1"/>
    <property type="match status" value="1"/>
</dbReference>
<dbReference type="PANTHER" id="PTHR43130">
    <property type="entry name" value="ARAC-FAMILY TRANSCRIPTIONAL REGULATOR"/>
    <property type="match status" value="1"/>
</dbReference>
<gene>
    <name evidence="5" type="primary">cdhR_2</name>
    <name evidence="5" type="ORF">AELLOGFF_01880</name>
</gene>
<keyword evidence="3" id="KW-0804">Transcription</keyword>
<dbReference type="OrthoDB" id="3992151at2"/>
<keyword evidence="6" id="KW-1185">Reference proteome</keyword>
<reference evidence="5 6" key="1">
    <citation type="submission" date="2019-11" db="EMBL/GenBank/DDBJ databases">
        <authorList>
            <person name="Holert J."/>
        </authorList>
    </citation>
    <scope>NUCLEOTIDE SEQUENCE [LARGE SCALE GENOMIC DNA]</scope>
    <source>
        <strain evidence="5">BC8_1</strain>
    </source>
</reference>
<dbReference type="Pfam" id="PF01965">
    <property type="entry name" value="DJ-1_PfpI"/>
    <property type="match status" value="1"/>
</dbReference>
<sequence length="328" mass="35213">MRTVAVLAQEGTIGFEVMTPGQVFGLANQAAAQTALGEAGYQIRVCCPGRTVSTVEEWGATQLRTRHGLDDIAGADVVVVPGRRDFLQPPDAAVLDALRAAAVGGSRIAAICVGAFTVAAAGLLDGARATTHWQWTDELARRHPAVEVDPSVLFVDNGNTLTSAGVGAGLDLCLHLIRSDHGAELAAATARRLVMPAWRAGGQAQFIEHRDVTSAGHPLQETIDWMARNAATTLDLATIADHAAMSVRSLSRHFREYVGTTPLELLTRMRVDRARRLLESTDLPVDRVAEQAGFGSEASLRHHFRRTVGVPPQKYRSSYHPRPPDTLA</sequence>
<name>A0A5S9R7S9_MYCVN</name>